<sequence>MRNIQQFLIALMVISLAACSGGGTLDTGGTGGGGNTPVYTLSVNLSDAGGAESTALSQDTPLTATVTLTATNSGVVANKLIAFTLNDTDLASFANAAGTALTNANGVATIGLLVGNKSGAGTVTASYDNATISAGFNSAGDGGDTVDVTVGSVSLIADSLMLGSGAGSKVELTALVRDTNNVVLANIPVTFATNSGELVQTDAVTAENGVAKATLTTQTDKQLRDITVTARVQQQSSVLTISVVGTTLQIAAPTSVVLGDTTTIDVFLTDSNDNGIQGTEVEVVSALGNTISDTSPLTVGVAGKASFTYTAVNSGSDTITVSALGASNAASTNISADAFAFLTEANETNQLLEVALDTAQAVNVEWLVNNSPNVGETVTFNTTRGEIANTAGNLAGAVTAENNTDADGVAQAVVRSEFAGLATISATGGVNESTVSANKVIEFIATNPTKVEVQAFPAQVGPGETSAVRAIVRDSKNNPVKGQTVVFSLDNSAGGVISAGTAITNSQGVASTVFTADTNSGAGVNGLNLQIKGALQTDNTIAGMTDIAIGTRTLFFRFGTGNVIQKPNDSTYAKEFSIIVTDSSGNPMANQSLNVAVVPTGYRKGYWVKSPPEPAAFKVWAAYVTVRDSNNEEVTCDSEDANLNGILDVDPVTGIGEDFNNDGVLTPGNVVTAPRTVTADENGIATFLITYPQDYAVWTDVHLQVSGIAAGTENVSYRDYTLAIAGDDVTDEASPPPQNPFGTASSCADKN</sequence>
<feature type="region of interest" description="Disordered" evidence="2">
    <location>
        <begin position="728"/>
        <end position="751"/>
    </location>
</feature>
<feature type="compositionally biased region" description="Polar residues" evidence="2">
    <location>
        <begin position="740"/>
        <end position="751"/>
    </location>
</feature>
<dbReference type="Proteomes" id="UP001231109">
    <property type="component" value="Unassembled WGS sequence"/>
</dbReference>
<feature type="chain" id="PRO_5046981958" evidence="3">
    <location>
        <begin position="21"/>
        <end position="751"/>
    </location>
</feature>
<dbReference type="Gene3D" id="2.60.40.10">
    <property type="entry name" value="Immunoglobulins"/>
    <property type="match status" value="4"/>
</dbReference>
<evidence type="ECO:0000313" key="5">
    <source>
        <dbReference type="EMBL" id="MDP5134427.1"/>
    </source>
</evidence>
<dbReference type="PROSITE" id="PS51127">
    <property type="entry name" value="BIG1"/>
    <property type="match status" value="1"/>
</dbReference>
<organism evidence="5 6">
    <name type="scientific">Rheinheimera baltica</name>
    <dbReference type="NCBI Taxonomy" id="67576"/>
    <lineage>
        <taxon>Bacteria</taxon>
        <taxon>Pseudomonadati</taxon>
        <taxon>Pseudomonadota</taxon>
        <taxon>Gammaproteobacteria</taxon>
        <taxon>Chromatiales</taxon>
        <taxon>Chromatiaceae</taxon>
        <taxon>Rheinheimera</taxon>
    </lineage>
</organism>
<dbReference type="Pfam" id="PF02369">
    <property type="entry name" value="Big_1"/>
    <property type="match status" value="2"/>
</dbReference>
<dbReference type="InterPro" id="IPR013783">
    <property type="entry name" value="Ig-like_fold"/>
</dbReference>
<dbReference type="SMART" id="SM00634">
    <property type="entry name" value="BID_1"/>
    <property type="match status" value="3"/>
</dbReference>
<evidence type="ECO:0000313" key="6">
    <source>
        <dbReference type="Proteomes" id="UP001231109"/>
    </source>
</evidence>
<accession>A0ABT9HTI1</accession>
<dbReference type="RefSeq" id="WP_305973056.1">
    <property type="nucleotide sequence ID" value="NZ_JAPJDZ010000001.1"/>
</dbReference>
<feature type="signal peptide" evidence="3">
    <location>
        <begin position="1"/>
        <end position="20"/>
    </location>
</feature>
<comment type="caution">
    <text evidence="5">The sequence shown here is derived from an EMBL/GenBank/DDBJ whole genome shotgun (WGS) entry which is preliminary data.</text>
</comment>
<evidence type="ECO:0000256" key="3">
    <source>
        <dbReference type="SAM" id="SignalP"/>
    </source>
</evidence>
<name>A0ABT9HTI1_9GAMM</name>
<protein>
    <submittedName>
        <fullName evidence="5">Ig-like domain-containing protein</fullName>
    </submittedName>
</protein>
<evidence type="ECO:0000256" key="1">
    <source>
        <dbReference type="ARBA" id="ARBA00010116"/>
    </source>
</evidence>
<dbReference type="PROSITE" id="PS51257">
    <property type="entry name" value="PROKAR_LIPOPROTEIN"/>
    <property type="match status" value="1"/>
</dbReference>
<dbReference type="InterPro" id="IPR008964">
    <property type="entry name" value="Invasin/intimin_cell_adhesion"/>
</dbReference>
<dbReference type="SUPFAM" id="SSF49373">
    <property type="entry name" value="Invasin/intimin cell-adhesion fragments"/>
    <property type="match status" value="4"/>
</dbReference>
<proteinExistence type="inferred from homology"/>
<keyword evidence="3" id="KW-0732">Signal</keyword>
<dbReference type="EMBL" id="JAPJDZ010000001">
    <property type="protein sequence ID" value="MDP5134427.1"/>
    <property type="molecule type" value="Genomic_DNA"/>
</dbReference>
<comment type="similarity">
    <text evidence="1">Belongs to the intimin/invasin family.</text>
</comment>
<feature type="domain" description="Big-1" evidence="4">
    <location>
        <begin position="145"/>
        <end position="244"/>
    </location>
</feature>
<reference evidence="5 6" key="1">
    <citation type="submission" date="2022-11" db="EMBL/GenBank/DDBJ databases">
        <title>Viruses from the air-sea interface of a natural surface slick.</title>
        <authorList>
            <person name="Rahlff J."/>
            <person name="Holmfeldt K."/>
        </authorList>
    </citation>
    <scope>NUCLEOTIDE SEQUENCE [LARGE SCALE GENOMIC DNA]</scope>
    <source>
        <strain evidence="5 6">SMS4</strain>
    </source>
</reference>
<evidence type="ECO:0000259" key="4">
    <source>
        <dbReference type="PROSITE" id="PS51127"/>
    </source>
</evidence>
<gene>
    <name evidence="5" type="ORF">ORJ04_00500</name>
</gene>
<dbReference type="InterPro" id="IPR003344">
    <property type="entry name" value="Big_1_dom"/>
</dbReference>
<evidence type="ECO:0000256" key="2">
    <source>
        <dbReference type="SAM" id="MobiDB-lite"/>
    </source>
</evidence>
<keyword evidence="6" id="KW-1185">Reference proteome</keyword>